<feature type="domain" description="PhoD-like phosphatase" evidence="2">
    <location>
        <begin position="742"/>
        <end position="997"/>
    </location>
</feature>
<dbReference type="Proteomes" id="UP001140560">
    <property type="component" value="Unassembled WGS sequence"/>
</dbReference>
<feature type="compositionally biased region" description="Low complexity" evidence="1">
    <location>
        <begin position="1513"/>
        <end position="1525"/>
    </location>
</feature>
<dbReference type="Pfam" id="PF19050">
    <property type="entry name" value="PhoD_2"/>
    <property type="match status" value="2"/>
</dbReference>
<dbReference type="PANTHER" id="PTHR46689:SF1">
    <property type="entry name" value="PHOD-LIKE PHOSPHATASE DOMAIN-CONTAINING PROTEIN"/>
    <property type="match status" value="1"/>
</dbReference>
<dbReference type="InterPro" id="IPR018946">
    <property type="entry name" value="PhoD-like_MPP"/>
</dbReference>
<feature type="compositionally biased region" description="Pro residues" evidence="1">
    <location>
        <begin position="1165"/>
        <end position="1176"/>
    </location>
</feature>
<feature type="compositionally biased region" description="Acidic residues" evidence="1">
    <location>
        <begin position="1719"/>
        <end position="1733"/>
    </location>
</feature>
<feature type="compositionally biased region" description="Polar residues" evidence="1">
    <location>
        <begin position="304"/>
        <end position="315"/>
    </location>
</feature>
<proteinExistence type="predicted"/>
<comment type="caution">
    <text evidence="3">The sequence shown here is derived from an EMBL/GenBank/DDBJ whole genome shotgun (WGS) entry which is preliminary data.</text>
</comment>
<evidence type="ECO:0000313" key="3">
    <source>
        <dbReference type="EMBL" id="KAJ4372211.1"/>
    </source>
</evidence>
<feature type="region of interest" description="Disordered" evidence="1">
    <location>
        <begin position="1369"/>
        <end position="1767"/>
    </location>
</feature>
<dbReference type="OrthoDB" id="9999821at2759"/>
<accession>A0A9W8YCU9</accession>
<feature type="compositionally biased region" description="Low complexity" evidence="1">
    <location>
        <begin position="1651"/>
        <end position="1665"/>
    </location>
</feature>
<feature type="region of interest" description="Disordered" evidence="1">
    <location>
        <begin position="1197"/>
        <end position="1301"/>
    </location>
</feature>
<feature type="region of interest" description="Disordered" evidence="1">
    <location>
        <begin position="1"/>
        <end position="201"/>
    </location>
</feature>
<organism evidence="3 4">
    <name type="scientific">Neocucurbitaria cava</name>
    <dbReference type="NCBI Taxonomy" id="798079"/>
    <lineage>
        <taxon>Eukaryota</taxon>
        <taxon>Fungi</taxon>
        <taxon>Dikarya</taxon>
        <taxon>Ascomycota</taxon>
        <taxon>Pezizomycotina</taxon>
        <taxon>Dothideomycetes</taxon>
        <taxon>Pleosporomycetidae</taxon>
        <taxon>Pleosporales</taxon>
        <taxon>Pleosporineae</taxon>
        <taxon>Cucurbitariaceae</taxon>
        <taxon>Neocucurbitaria</taxon>
    </lineage>
</organism>
<dbReference type="InterPro" id="IPR043904">
    <property type="entry name" value="PhoD_2-like"/>
</dbReference>
<feature type="compositionally biased region" description="Polar residues" evidence="1">
    <location>
        <begin position="138"/>
        <end position="149"/>
    </location>
</feature>
<feature type="compositionally biased region" description="Basic and acidic residues" evidence="1">
    <location>
        <begin position="221"/>
        <end position="236"/>
    </location>
</feature>
<dbReference type="PANTHER" id="PTHR46689">
    <property type="entry name" value="MEMBRANE PROTEIN, PUTATIVE-RELATED"/>
    <property type="match status" value="1"/>
</dbReference>
<feature type="compositionally biased region" description="Basic and acidic residues" evidence="1">
    <location>
        <begin position="1574"/>
        <end position="1584"/>
    </location>
</feature>
<dbReference type="CDD" id="cd07389">
    <property type="entry name" value="MPP_PhoD"/>
    <property type="match status" value="1"/>
</dbReference>
<dbReference type="InterPro" id="IPR038607">
    <property type="entry name" value="PhoD-like_sf"/>
</dbReference>
<keyword evidence="4" id="KW-1185">Reference proteome</keyword>
<evidence type="ECO:0000313" key="4">
    <source>
        <dbReference type="Proteomes" id="UP001140560"/>
    </source>
</evidence>
<name>A0A9W8YCU9_9PLEO</name>
<dbReference type="SUPFAM" id="SSF56300">
    <property type="entry name" value="Metallo-dependent phosphatases"/>
    <property type="match status" value="1"/>
</dbReference>
<feature type="compositionally biased region" description="Basic and acidic residues" evidence="1">
    <location>
        <begin position="383"/>
        <end position="395"/>
    </location>
</feature>
<dbReference type="EMBL" id="JAPEUY010000006">
    <property type="protein sequence ID" value="KAJ4372211.1"/>
    <property type="molecule type" value="Genomic_DNA"/>
</dbReference>
<feature type="region of interest" description="Disordered" evidence="1">
    <location>
        <begin position="1159"/>
        <end position="1184"/>
    </location>
</feature>
<evidence type="ECO:0000259" key="2">
    <source>
        <dbReference type="Pfam" id="PF19050"/>
    </source>
</evidence>
<feature type="region of interest" description="Disordered" evidence="1">
    <location>
        <begin position="514"/>
        <end position="539"/>
    </location>
</feature>
<feature type="compositionally biased region" description="Polar residues" evidence="1">
    <location>
        <begin position="1526"/>
        <end position="1546"/>
    </location>
</feature>
<feature type="region of interest" description="Disordered" evidence="1">
    <location>
        <begin position="221"/>
        <end position="395"/>
    </location>
</feature>
<feature type="compositionally biased region" description="Polar residues" evidence="1">
    <location>
        <begin position="48"/>
        <end position="58"/>
    </location>
</feature>
<reference evidence="3" key="1">
    <citation type="submission" date="2022-10" db="EMBL/GenBank/DDBJ databases">
        <title>Tapping the CABI collections for fungal endophytes: first genome assemblies for Collariella, Neodidymelliopsis, Ascochyta clinopodiicola, Didymella pomorum, Didymosphaeria variabile, Neocosmospora piperis and Neocucurbitaria cava.</title>
        <authorList>
            <person name="Hill R."/>
        </authorList>
    </citation>
    <scope>NUCLEOTIDE SEQUENCE</scope>
    <source>
        <strain evidence="3">IMI 356814</strain>
    </source>
</reference>
<feature type="compositionally biased region" description="Polar residues" evidence="1">
    <location>
        <begin position="1"/>
        <end position="12"/>
    </location>
</feature>
<gene>
    <name evidence="3" type="ORF">N0V83_003985</name>
</gene>
<feature type="compositionally biased region" description="Low complexity" evidence="1">
    <location>
        <begin position="119"/>
        <end position="129"/>
    </location>
</feature>
<feature type="domain" description="PhoD-like phosphatase" evidence="2">
    <location>
        <begin position="1005"/>
        <end position="1164"/>
    </location>
</feature>
<feature type="compositionally biased region" description="Polar residues" evidence="1">
    <location>
        <begin position="1274"/>
        <end position="1293"/>
    </location>
</feature>
<dbReference type="GO" id="GO:0016020">
    <property type="term" value="C:membrane"/>
    <property type="evidence" value="ECO:0007669"/>
    <property type="project" value="TreeGrafter"/>
</dbReference>
<feature type="compositionally biased region" description="Basic and acidic residues" evidence="1">
    <location>
        <begin position="192"/>
        <end position="201"/>
    </location>
</feature>
<sequence length="1780" mass="197804">MENTRASGSSRAVNPALLKVPDAYPQKRTSYRRPVDAQPAAAPQPAPTMSNTIPSNTARPVAAAPPSNGIPRASSHRRRQSQQIPPPTTGAMSESVPAAPDVPRAPPMSYKDPYAQKASSRGPPRSSSGRSRDPAIQLNPSRQQATIQTAADRLYDLRSPPYEPIEPLAGTVERRNSQRRPSVPDRSPLQKLEGKLDDISKEERRARILEAELAAQEKAEAEMRARRARDAAERQQRVVSQPIPREKPITASNRTINTKRHVSAPMSHQSPEMSDDGFVYDISPPWDPATGQGAEAPAPHRVPSQKQPRGSSGYQQAPYDESGIPRSTSLKGKEPVGVSRGAGSFRDRSAGPTSQNVNRKPAAGPTGLGLVGVDDTSAGAEVTRSDSKRVGQGRRDSRGIMAAQMEMQQQLIDQKGMARDTDARQLQPHDPPVAPTARKSVGFSEPDANVQPGASQESHHHHHFRHHDEPERTYIAPPMLEEWKGAPVGTLTADDLDLEAPVRSNSGNKAWWEESKASRRRRSSGYAEPTYDGYTDDTPVPTTFTPQLYLKCGPLLRYTGLRRDRSRGKEREVWRGSVMIVTVDAQSSYSMPPTLRLFKQPMDILPPPPLEVDDDQLDPSYVDPIEGQIKVSRTGKTLYVKPIDELAENEDLSRIEDDTGLFATSRSSPNGSATKSTRIHKKDGEKLGKLRDIPGIRLHTERGVTFWRFNLEIELGSSQARVAYKINKGPAIGFWVPAKGESMNIMFHSCNGFSFSVESKEFCGPDPMWRDVLNTHQTRPFHVMLGGGDQIYNDAAMRQTTLFRQWTESRNPLQKHNAPFSEEMQNELEQFYLDRYSMWFSQGLFGMANSQIPMVNIWDDHDIIDGYGSYPHHFMQTPVFTGIGAVAFKYYMLFQHQSVVAETEKTEPSWVLGKSPGPYIKERSRSVFMHLGRQVAFLGLDCRTERQRDEILTEDSYDIIFDRLEDEIIKGETKHLIVLLGVPIAYPRLNFLENILTSRLMDPIKYLGRAGLLGNFVNKFDGGVEILDDLDDHWTAKHHKEERNWFVRELQHIASTKSVRITILGGDVHLAAVGQFYTNKKLNVPKDKDHRYMPNVVSSAIVNTPPPDMMADIINKRNKVHHLDPYTDEDMIPIFTHDVDGKKRNNNHLLPHRNWCSIREYKPGTTPPGTPSPPTTPEDGPQVARTLSDYAPAQMVRRLSGNQTRPSARSRGPPLSYYNNPAYAAADEEQNGPHNEPQSSFSPDRSEPERPRSRRNSLTSLFRRRTSVDDTRQDSSQSLSPPRNRGSVSQDRPTNFHRRPSVISKKVIQQHGEYINLEGGLDICLNLEVSQHDPAGITTPYRLLVPALHYTEPEPGALEKQRRKSRGVFGVFGGGGAKRKTKIGDDGYSVSGSESGSELGEISDEDEEERTRQRYKVGPRILIPGFGSRNKRNSGSAQAVPPEKRLSSGYHTNSYEGPQPDPEQTDGSRGLAPAETQERDRRQSMDVAPNGQKGPAWESVGARRHVSAPQYPSTTTTTHTTTSTTVIPSRSASTRKQPTYNSSHKSQLPAAPAPEPEPEQNVQRRSMGGILNQHSHDKKWEHEAHKRSKRESYPPHPAIVGAGPGSPYSRDGPAGMQARNDVAGDYFASGGRDAQSYPTSAPTSRGGGGPTITTTTTVTPATTKRTPVEKEYAVKPVQRAEYAARSGYDQRTSSYPAYPQRNGNAGVGARYLGGGRYEDSDEYDSLDDSEEDDRDGRDGRRVYGAKGGGEGGRRYSGEGDVSQDSFVVPKKKKRKWQIWR</sequence>
<feature type="compositionally biased region" description="Low complexity" evidence="1">
    <location>
        <begin position="1386"/>
        <end position="1400"/>
    </location>
</feature>
<feature type="region of interest" description="Disordered" evidence="1">
    <location>
        <begin position="415"/>
        <end position="469"/>
    </location>
</feature>
<dbReference type="InterPro" id="IPR029052">
    <property type="entry name" value="Metallo-depent_PP-like"/>
</dbReference>
<protein>
    <recommendedName>
        <fullName evidence="2">PhoD-like phosphatase domain-containing protein</fullName>
    </recommendedName>
</protein>
<dbReference type="Gene3D" id="3.60.21.70">
    <property type="entry name" value="PhoD-like phosphatase"/>
    <property type="match status" value="1"/>
</dbReference>
<evidence type="ECO:0000256" key="1">
    <source>
        <dbReference type="SAM" id="MobiDB-lite"/>
    </source>
</evidence>